<dbReference type="GO" id="GO:0030688">
    <property type="term" value="C:preribosome, small subunit precursor"/>
    <property type="evidence" value="ECO:0007669"/>
    <property type="project" value="TreeGrafter"/>
</dbReference>
<feature type="region of interest" description="Disordered" evidence="2">
    <location>
        <begin position="533"/>
        <end position="630"/>
    </location>
</feature>
<dbReference type="GO" id="GO:0005634">
    <property type="term" value="C:nucleus"/>
    <property type="evidence" value="ECO:0007669"/>
    <property type="project" value="TreeGrafter"/>
</dbReference>
<feature type="compositionally biased region" description="Low complexity" evidence="2">
    <location>
        <begin position="317"/>
        <end position="326"/>
    </location>
</feature>
<name>A0AAF1BRQ8_9TREE</name>
<dbReference type="InterPro" id="IPR007307">
    <property type="entry name" value="Ltv1"/>
</dbReference>
<comment type="similarity">
    <text evidence="1">Belongs to the LTV1 family.</text>
</comment>
<evidence type="ECO:0000256" key="1">
    <source>
        <dbReference type="ARBA" id="ARBA00009078"/>
    </source>
</evidence>
<sequence length="630" mass="69807">MAPTKKSIYRQPGAQHFQLVHRSVRDPLINDPEASQQVFKPVERYNDAQKSGVTLAELDATLDKSKMRANEGEAAQYGITFDDSTYDYMSHLRPVGEAGFESVLLEAPRGSAAATGMKRQGNRSKGKGRQDDDMFLPPDALASRNEISWQEAQDAYEAIPAELQGFQPDMDPHLRQVLEALDDDAFVDDGGDGSLFDDLLGGGELEDGDEAPEFDFAEWGVDENGRELQAPRYDDDDDDDSRTEAGEETWEDRFRAFKAAGGRHPEQKATSNGGWDDEEADPAERSEMADTIGSLVSGFGDMVVRGGKKRHGKRGPSDASGMSMSSASVYRNAGLRSLDDRFDVIEREYELDDEDDEYLDMDDDDVSIAPSFMSSMSRASMASKAAEDHGPVELSREDFDSIMDDFLDNYEVVGSRMRESLGGTAMTGAEKLSVLRAALEQGEDGDGIGREENRRRILELEQLNRGYVKEKKDKVALRDIDEKAEPKWDVETILSTYTNTENHPGTIRVRSSEEQKARLLRRVEEAEKAAARAAAKALPVTEEEEDSGSETEREAPKVTVTRPKGESAEERKARKNAVKEQRANRRQEKKKHTETFGAERKRQIASHQKMVGGGRAADVAVGARGVVSLK</sequence>
<feature type="compositionally biased region" description="Basic and acidic residues" evidence="2">
    <location>
        <begin position="563"/>
        <end position="602"/>
    </location>
</feature>
<evidence type="ECO:0000256" key="2">
    <source>
        <dbReference type="SAM" id="MobiDB-lite"/>
    </source>
</evidence>
<feature type="region of interest" description="Disordered" evidence="2">
    <location>
        <begin position="305"/>
        <end position="326"/>
    </location>
</feature>
<dbReference type="Pfam" id="PF04180">
    <property type="entry name" value="LTV"/>
    <property type="match status" value="1"/>
</dbReference>
<dbReference type="GeneID" id="87812793"/>
<protein>
    <submittedName>
        <fullName evidence="3">Protein LTV1</fullName>
    </submittedName>
</protein>
<organism evidence="3 4">
    <name type="scientific">Vanrija pseudolonga</name>
    <dbReference type="NCBI Taxonomy" id="143232"/>
    <lineage>
        <taxon>Eukaryota</taxon>
        <taxon>Fungi</taxon>
        <taxon>Dikarya</taxon>
        <taxon>Basidiomycota</taxon>
        <taxon>Agaricomycotina</taxon>
        <taxon>Tremellomycetes</taxon>
        <taxon>Trichosporonales</taxon>
        <taxon>Trichosporonaceae</taxon>
        <taxon>Vanrija</taxon>
    </lineage>
</organism>
<evidence type="ECO:0000313" key="4">
    <source>
        <dbReference type="Proteomes" id="UP000827549"/>
    </source>
</evidence>
<dbReference type="GO" id="GO:0042274">
    <property type="term" value="P:ribosomal small subunit biogenesis"/>
    <property type="evidence" value="ECO:0007669"/>
    <property type="project" value="InterPro"/>
</dbReference>
<feature type="compositionally biased region" description="Acidic residues" evidence="2">
    <location>
        <begin position="234"/>
        <end position="250"/>
    </location>
</feature>
<dbReference type="EMBL" id="CP086720">
    <property type="protein sequence ID" value="WOO86144.1"/>
    <property type="molecule type" value="Genomic_DNA"/>
</dbReference>
<dbReference type="PANTHER" id="PTHR21531:SF0">
    <property type="entry name" value="PROTEIN LTV1 HOMOLOG"/>
    <property type="match status" value="1"/>
</dbReference>
<evidence type="ECO:0000313" key="3">
    <source>
        <dbReference type="EMBL" id="WOO86144.1"/>
    </source>
</evidence>
<dbReference type="PANTHER" id="PTHR21531">
    <property type="entry name" value="LOW-TEMPERATURE VIABILITY PROTEIN LTV1-RELATED"/>
    <property type="match status" value="1"/>
</dbReference>
<feature type="region of interest" description="Disordered" evidence="2">
    <location>
        <begin position="217"/>
        <end position="286"/>
    </location>
</feature>
<feature type="region of interest" description="Disordered" evidence="2">
    <location>
        <begin position="111"/>
        <end position="135"/>
    </location>
</feature>
<dbReference type="RefSeq" id="XP_062632170.1">
    <property type="nucleotide sequence ID" value="XM_062776186.1"/>
</dbReference>
<dbReference type="GO" id="GO:0005829">
    <property type="term" value="C:cytosol"/>
    <property type="evidence" value="ECO:0007669"/>
    <property type="project" value="TreeGrafter"/>
</dbReference>
<dbReference type="GO" id="GO:0000056">
    <property type="term" value="P:ribosomal small subunit export from nucleus"/>
    <property type="evidence" value="ECO:0007669"/>
    <property type="project" value="TreeGrafter"/>
</dbReference>
<gene>
    <name evidence="3" type="primary">ltv1</name>
    <name evidence="3" type="ORF">LOC62_07G009632</name>
</gene>
<keyword evidence="4" id="KW-1185">Reference proteome</keyword>
<reference evidence="3" key="1">
    <citation type="submission" date="2023-10" db="EMBL/GenBank/DDBJ databases">
        <authorList>
            <person name="Noh H."/>
        </authorList>
    </citation>
    <scope>NUCLEOTIDE SEQUENCE</scope>
    <source>
        <strain evidence="3">DUCC4014</strain>
    </source>
</reference>
<dbReference type="AlphaFoldDB" id="A0AAF1BRQ8"/>
<dbReference type="Proteomes" id="UP000827549">
    <property type="component" value="Chromosome 7"/>
</dbReference>
<accession>A0AAF1BRQ8</accession>
<feature type="compositionally biased region" description="Low complexity" evidence="2">
    <location>
        <begin position="616"/>
        <end position="630"/>
    </location>
</feature>
<proteinExistence type="inferred from homology"/>